<dbReference type="OrthoDB" id="10053316at2759"/>
<keyword evidence="4" id="KW-1185">Reference proteome</keyword>
<dbReference type="AlphaFoldDB" id="A0A814VG27"/>
<dbReference type="EMBL" id="CAJNOQ010008055">
    <property type="protein sequence ID" value="CAF1186890.1"/>
    <property type="molecule type" value="Genomic_DNA"/>
</dbReference>
<dbReference type="Pfam" id="PF26215">
    <property type="entry name" value="HTH_animal"/>
    <property type="match status" value="1"/>
</dbReference>
<feature type="non-terminal residue" evidence="2">
    <location>
        <position position="1"/>
    </location>
</feature>
<name>A0A814VG27_9BILA</name>
<proteinExistence type="predicted"/>
<organism evidence="2 4">
    <name type="scientific">Didymodactylos carnosus</name>
    <dbReference type="NCBI Taxonomy" id="1234261"/>
    <lineage>
        <taxon>Eukaryota</taxon>
        <taxon>Metazoa</taxon>
        <taxon>Spiralia</taxon>
        <taxon>Gnathifera</taxon>
        <taxon>Rotifera</taxon>
        <taxon>Eurotatoria</taxon>
        <taxon>Bdelloidea</taxon>
        <taxon>Philodinida</taxon>
        <taxon>Philodinidae</taxon>
        <taxon>Didymodactylos</taxon>
    </lineage>
</organism>
<protein>
    <recommendedName>
        <fullName evidence="1">Helix-turn-helix domain-containing protein</fullName>
    </recommendedName>
</protein>
<evidence type="ECO:0000259" key="1">
    <source>
        <dbReference type="Pfam" id="PF26215"/>
    </source>
</evidence>
<feature type="domain" description="Helix-turn-helix" evidence="1">
    <location>
        <begin position="126"/>
        <end position="186"/>
    </location>
</feature>
<evidence type="ECO:0000313" key="4">
    <source>
        <dbReference type="Proteomes" id="UP000663829"/>
    </source>
</evidence>
<dbReference type="EMBL" id="CAJOBC010008056">
    <property type="protein sequence ID" value="CAF3951125.1"/>
    <property type="molecule type" value="Genomic_DNA"/>
</dbReference>
<evidence type="ECO:0000313" key="3">
    <source>
        <dbReference type="EMBL" id="CAF3951125.1"/>
    </source>
</evidence>
<accession>A0A814VG27</accession>
<dbReference type="InterPro" id="IPR058912">
    <property type="entry name" value="HTH_animal"/>
</dbReference>
<evidence type="ECO:0000313" key="2">
    <source>
        <dbReference type="EMBL" id="CAF1186890.1"/>
    </source>
</evidence>
<dbReference type="Proteomes" id="UP000681722">
    <property type="component" value="Unassembled WGS sequence"/>
</dbReference>
<reference evidence="2" key="1">
    <citation type="submission" date="2021-02" db="EMBL/GenBank/DDBJ databases">
        <authorList>
            <person name="Nowell W R."/>
        </authorList>
    </citation>
    <scope>NUCLEOTIDE SEQUENCE</scope>
</reference>
<gene>
    <name evidence="2" type="ORF">GPM918_LOCUS22995</name>
    <name evidence="3" type="ORF">SRO942_LOCUS22994</name>
</gene>
<comment type="caution">
    <text evidence="2">The sequence shown here is derived from an EMBL/GenBank/DDBJ whole genome shotgun (WGS) entry which is preliminary data.</text>
</comment>
<dbReference type="Proteomes" id="UP000663829">
    <property type="component" value="Unassembled WGS sequence"/>
</dbReference>
<sequence length="410" mass="48143">HNRQTEAQCQRLIYSERLLAYLTVRYMARLPFIDQIRSRQELNLVQSIRRKLKKAKLILSIEHLTKIDAYEELPSGPNPLHEQFNKENTPLRPIMNTIHAATTKISKFLDRLIRPLFDRYARQTTIILSFLSDHPRHIFRNVIRIALTRAIRYSSTFEAFNIEQRQVRLKLLYNGYPSIYINKQFQQFFLKHMSSSFSSSSSSLLPMIDDENQFFLLRQILLAEPTPKQTQVAKSAATVDIMSTDHDNNNVQGMIRRVVAAARTTTTTSTKMITIKSKADKFNNTLFIHCTHEGRLADLKQDIHEIHDSYVKNTQYEQMQLVVSHHNNPNMDFELARKRPSQSILKDQPNKPKNQYTLRIEFERRRGMLKFDAKDHQYIEIFNKLKPRQPEISLTKSIWKATNDEQNTSI</sequence>